<evidence type="ECO:0000313" key="20">
    <source>
        <dbReference type="Proteomes" id="UP000092482"/>
    </source>
</evidence>
<comment type="pathway">
    <text evidence="2 14">Amino-acid biosynthesis; L-valine biosynthesis; L-valine from pyruvate: step 1/4.</text>
</comment>
<dbReference type="InterPro" id="IPR012000">
    <property type="entry name" value="Thiamin_PyroP_enz_cen_dom"/>
</dbReference>
<evidence type="ECO:0000259" key="16">
    <source>
        <dbReference type="Pfam" id="PF00205"/>
    </source>
</evidence>
<keyword evidence="20" id="KW-1185">Reference proteome</keyword>
<sequence length="601" mass="63215">MTTTHIPDGATAIPPGVTGGTSTGAQQRTGAEALVATLERLGVEHVFGLPGGAVLPLYDALYGAKVRHILVRHEQGAGHAAQGYAAATGKVGVCMATSGPGATNLVTSLADANMDSVPMVAITGNVASSAIGSDAFQEADIRSISMPVTKHSFLVTNPDEIAATLASAFHIASTGRPGPVLVDVTKDALVAAADESLLQLPMPGYRTPSSPAPEEVRDAVELMLTARRPVLYVGGGCVRANAARQVRELAELTGIPVVTTLMARGVFPDSHPQHMGMPGMHGSVSGVATLQKSDLIVSLGARFDDRVTGAKHTFAPDATIVHADIDPAEIGKNFPTAVGLVGDARESIGLMVTEWTRRTAAGATPRHEAWVRRCSSWKQRYPLGYDTPSDGALAPQLVIERLGALSGPDTVFAAGVGQHQMWASQFITYDEPRRWLNSGGLGTMGYAVPAAMGAKVGRPDSTVWAIDGDGCFQMTNQELATCSVEGIPIKVAIINNAALGMVKQWQALFYSERFSHSQLPSMQVPDFATLATAYGCVGLRCDRAEDVDSTIEAAMAVDDQPVVVDFRVSQDAMVWPMVAAGTSNDDIQHARDVRPDFGEDE</sequence>
<keyword evidence="9" id="KW-0274">FAD</keyword>
<dbReference type="InterPro" id="IPR039368">
    <property type="entry name" value="AHAS_TPP"/>
</dbReference>
<dbReference type="SUPFAM" id="SSF52518">
    <property type="entry name" value="Thiamin diphosphate-binding fold (THDP-binding)"/>
    <property type="match status" value="2"/>
</dbReference>
<feature type="domain" description="Thiamine pyrophosphate enzyme TPP-binding" evidence="17">
    <location>
        <begin position="415"/>
        <end position="566"/>
    </location>
</feature>
<dbReference type="CDD" id="cd02015">
    <property type="entry name" value="TPP_AHAS"/>
    <property type="match status" value="1"/>
</dbReference>
<reference evidence="19 20" key="1">
    <citation type="submission" date="2016-03" db="EMBL/GenBank/DDBJ databases">
        <title>Shallow-sea hydrothermal system.</title>
        <authorList>
            <person name="Tang K."/>
        </authorList>
    </citation>
    <scope>NUCLEOTIDE SEQUENCE [LARGE SCALE GENOMIC DNA]</scope>
    <source>
        <strain evidence="19 20">JLT9</strain>
    </source>
</reference>
<dbReference type="GO" id="GO:0005948">
    <property type="term" value="C:acetolactate synthase complex"/>
    <property type="evidence" value="ECO:0007669"/>
    <property type="project" value="TreeGrafter"/>
</dbReference>
<dbReference type="UniPathway" id="UPA00049">
    <property type="reaction ID" value="UER00059"/>
</dbReference>
<feature type="region of interest" description="Disordered" evidence="15">
    <location>
        <begin position="1"/>
        <end position="26"/>
    </location>
</feature>
<evidence type="ECO:0000256" key="15">
    <source>
        <dbReference type="SAM" id="MobiDB-lite"/>
    </source>
</evidence>
<dbReference type="Gene3D" id="3.40.50.970">
    <property type="match status" value="2"/>
</dbReference>
<evidence type="ECO:0000256" key="11">
    <source>
        <dbReference type="ARBA" id="ARBA00023052"/>
    </source>
</evidence>
<dbReference type="PANTHER" id="PTHR18968">
    <property type="entry name" value="THIAMINE PYROPHOSPHATE ENZYMES"/>
    <property type="match status" value="1"/>
</dbReference>
<name>A0A1B1NET2_9MICO</name>
<dbReference type="CDD" id="cd07035">
    <property type="entry name" value="TPP_PYR_POX_like"/>
    <property type="match status" value="1"/>
</dbReference>
<accession>A0A1B1NET2</accession>
<evidence type="ECO:0000256" key="8">
    <source>
        <dbReference type="ARBA" id="ARBA00022723"/>
    </source>
</evidence>
<dbReference type="OrthoDB" id="4494979at2"/>
<evidence type="ECO:0000259" key="17">
    <source>
        <dbReference type="Pfam" id="PF02775"/>
    </source>
</evidence>
<dbReference type="GO" id="GO:0009099">
    <property type="term" value="P:L-valine biosynthetic process"/>
    <property type="evidence" value="ECO:0007669"/>
    <property type="project" value="UniProtKB-UniPathway"/>
</dbReference>
<keyword evidence="8 14" id="KW-0479">Metal-binding</keyword>
<dbReference type="PATRIC" id="fig|1758689.4.peg.2666"/>
<comment type="cofactor">
    <cofactor evidence="14">
        <name>Mg(2+)</name>
        <dbReference type="ChEBI" id="CHEBI:18420"/>
    </cofactor>
    <text evidence="14">Binds 1 Mg(2+) ion per subunit.</text>
</comment>
<evidence type="ECO:0000256" key="14">
    <source>
        <dbReference type="RuleBase" id="RU003591"/>
    </source>
</evidence>
<dbReference type="FunFam" id="3.40.50.970:FF:000016">
    <property type="entry name" value="Acetolactate synthase"/>
    <property type="match status" value="1"/>
</dbReference>
<dbReference type="GO" id="GO:0009097">
    <property type="term" value="P:isoleucine biosynthetic process"/>
    <property type="evidence" value="ECO:0007669"/>
    <property type="project" value="UniProtKB-UniPathway"/>
</dbReference>
<comment type="pathway">
    <text evidence="1 14">Amino-acid biosynthesis; L-isoleucine biosynthesis; L-isoleucine from 2-oxobutanoate: step 1/4.</text>
</comment>
<keyword evidence="7 14" id="KW-0808">Transferase</keyword>
<evidence type="ECO:0000256" key="3">
    <source>
        <dbReference type="ARBA" id="ARBA00007812"/>
    </source>
</evidence>
<evidence type="ECO:0000256" key="13">
    <source>
        <dbReference type="ARBA" id="ARBA00048670"/>
    </source>
</evidence>
<dbReference type="FunFam" id="3.40.50.1220:FF:000008">
    <property type="entry name" value="Acetolactate synthase"/>
    <property type="match status" value="1"/>
</dbReference>
<evidence type="ECO:0000256" key="5">
    <source>
        <dbReference type="ARBA" id="ARBA00022605"/>
    </source>
</evidence>
<dbReference type="EC" id="2.2.1.6" evidence="4 14"/>
<dbReference type="InterPro" id="IPR029035">
    <property type="entry name" value="DHS-like_NAD/FAD-binding_dom"/>
</dbReference>
<dbReference type="Pfam" id="PF00205">
    <property type="entry name" value="TPP_enzyme_M"/>
    <property type="match status" value="1"/>
</dbReference>
<dbReference type="RefSeq" id="WP_083190684.1">
    <property type="nucleotide sequence ID" value="NZ_CP014989.1"/>
</dbReference>
<evidence type="ECO:0000256" key="10">
    <source>
        <dbReference type="ARBA" id="ARBA00022842"/>
    </source>
</evidence>
<dbReference type="EMBL" id="CP014989">
    <property type="protein sequence ID" value="ANS79948.1"/>
    <property type="molecule type" value="Genomic_DNA"/>
</dbReference>
<dbReference type="InterPro" id="IPR012846">
    <property type="entry name" value="Acetolactate_synth_lsu"/>
</dbReference>
<keyword evidence="6" id="KW-0285">Flavoprotein</keyword>
<evidence type="ECO:0000259" key="18">
    <source>
        <dbReference type="Pfam" id="PF02776"/>
    </source>
</evidence>
<proteinExistence type="inferred from homology"/>
<comment type="catalytic activity">
    <reaction evidence="13 14">
        <text>2 pyruvate + H(+) = (2S)-2-acetolactate + CO2</text>
        <dbReference type="Rhea" id="RHEA:25249"/>
        <dbReference type="ChEBI" id="CHEBI:15361"/>
        <dbReference type="ChEBI" id="CHEBI:15378"/>
        <dbReference type="ChEBI" id="CHEBI:16526"/>
        <dbReference type="ChEBI" id="CHEBI:58476"/>
        <dbReference type="EC" id="2.2.1.6"/>
    </reaction>
</comment>
<evidence type="ECO:0000256" key="7">
    <source>
        <dbReference type="ARBA" id="ARBA00022679"/>
    </source>
</evidence>
<dbReference type="GO" id="GO:0030976">
    <property type="term" value="F:thiamine pyrophosphate binding"/>
    <property type="evidence" value="ECO:0007669"/>
    <property type="project" value="UniProtKB-UniRule"/>
</dbReference>
<evidence type="ECO:0000256" key="6">
    <source>
        <dbReference type="ARBA" id="ARBA00022630"/>
    </source>
</evidence>
<dbReference type="InterPro" id="IPR011766">
    <property type="entry name" value="TPP_enzyme_TPP-bd"/>
</dbReference>
<dbReference type="Gene3D" id="3.40.50.1220">
    <property type="entry name" value="TPP-binding domain"/>
    <property type="match status" value="1"/>
</dbReference>
<dbReference type="InterPro" id="IPR000399">
    <property type="entry name" value="TPP-bd_CS"/>
</dbReference>
<dbReference type="Pfam" id="PF02776">
    <property type="entry name" value="TPP_enzyme_N"/>
    <property type="match status" value="1"/>
</dbReference>
<feature type="domain" description="Thiamine pyrophosphate enzyme central" evidence="16">
    <location>
        <begin position="216"/>
        <end position="348"/>
    </location>
</feature>
<protein>
    <recommendedName>
        <fullName evidence="4 14">Acetolactate synthase</fullName>
        <ecNumber evidence="4 14">2.2.1.6</ecNumber>
    </recommendedName>
</protein>
<dbReference type="SUPFAM" id="SSF52467">
    <property type="entry name" value="DHS-like NAD/FAD-binding domain"/>
    <property type="match status" value="1"/>
</dbReference>
<feature type="domain" description="Thiamine pyrophosphate enzyme N-terminal TPP-binding" evidence="18">
    <location>
        <begin position="28"/>
        <end position="141"/>
    </location>
</feature>
<keyword evidence="11 14" id="KW-0786">Thiamine pyrophosphate</keyword>
<dbReference type="InterPro" id="IPR029061">
    <property type="entry name" value="THDP-binding"/>
</dbReference>
<dbReference type="UniPathway" id="UPA00047">
    <property type="reaction ID" value="UER00055"/>
</dbReference>
<comment type="similarity">
    <text evidence="3 14">Belongs to the TPP enzyme family.</text>
</comment>
<dbReference type="InterPro" id="IPR012001">
    <property type="entry name" value="Thiamin_PyroP_enz_TPP-bd_dom"/>
</dbReference>
<dbReference type="NCBIfam" id="NF005860">
    <property type="entry name" value="PRK07789.1"/>
    <property type="match status" value="1"/>
</dbReference>
<keyword evidence="12 14" id="KW-0100">Branched-chain amino acid biosynthesis</keyword>
<evidence type="ECO:0000256" key="4">
    <source>
        <dbReference type="ARBA" id="ARBA00013145"/>
    </source>
</evidence>
<dbReference type="GO" id="GO:0003984">
    <property type="term" value="F:acetolactate synthase activity"/>
    <property type="evidence" value="ECO:0007669"/>
    <property type="project" value="UniProtKB-EC"/>
</dbReference>
<dbReference type="InterPro" id="IPR045229">
    <property type="entry name" value="TPP_enz"/>
</dbReference>
<dbReference type="STRING" id="1758689.SGUI_2552"/>
<organism evidence="19 20">
    <name type="scientific">Serinicoccus hydrothermalis</name>
    <dbReference type="NCBI Taxonomy" id="1758689"/>
    <lineage>
        <taxon>Bacteria</taxon>
        <taxon>Bacillati</taxon>
        <taxon>Actinomycetota</taxon>
        <taxon>Actinomycetes</taxon>
        <taxon>Micrococcales</taxon>
        <taxon>Ornithinimicrobiaceae</taxon>
        <taxon>Serinicoccus</taxon>
    </lineage>
</organism>
<dbReference type="Proteomes" id="UP000092482">
    <property type="component" value="Chromosome"/>
</dbReference>
<keyword evidence="10 14" id="KW-0460">Magnesium</keyword>
<dbReference type="FunFam" id="3.40.50.970:FF:000007">
    <property type="entry name" value="Acetolactate synthase"/>
    <property type="match status" value="1"/>
</dbReference>
<dbReference type="NCBIfam" id="TIGR00118">
    <property type="entry name" value="acolac_lg"/>
    <property type="match status" value="1"/>
</dbReference>
<dbReference type="PROSITE" id="PS00187">
    <property type="entry name" value="TPP_ENZYMES"/>
    <property type="match status" value="1"/>
</dbReference>
<evidence type="ECO:0000256" key="9">
    <source>
        <dbReference type="ARBA" id="ARBA00022827"/>
    </source>
</evidence>
<gene>
    <name evidence="19" type="ORF">SGUI_2552</name>
</gene>
<dbReference type="KEGG" id="serj:SGUI_2552"/>
<dbReference type="PANTHER" id="PTHR18968:SF13">
    <property type="entry name" value="ACETOLACTATE SYNTHASE CATALYTIC SUBUNIT, MITOCHONDRIAL"/>
    <property type="match status" value="1"/>
</dbReference>
<dbReference type="GO" id="GO:0050660">
    <property type="term" value="F:flavin adenine dinucleotide binding"/>
    <property type="evidence" value="ECO:0007669"/>
    <property type="project" value="InterPro"/>
</dbReference>
<evidence type="ECO:0000256" key="2">
    <source>
        <dbReference type="ARBA" id="ARBA00005025"/>
    </source>
</evidence>
<dbReference type="Pfam" id="PF02775">
    <property type="entry name" value="TPP_enzyme_C"/>
    <property type="match status" value="1"/>
</dbReference>
<keyword evidence="5 14" id="KW-0028">Amino-acid biosynthesis</keyword>
<dbReference type="AlphaFoldDB" id="A0A1B1NET2"/>
<evidence type="ECO:0000256" key="1">
    <source>
        <dbReference type="ARBA" id="ARBA00004974"/>
    </source>
</evidence>
<evidence type="ECO:0000256" key="12">
    <source>
        <dbReference type="ARBA" id="ARBA00023304"/>
    </source>
</evidence>
<comment type="cofactor">
    <cofactor evidence="14">
        <name>thiamine diphosphate</name>
        <dbReference type="ChEBI" id="CHEBI:58937"/>
    </cofactor>
    <text evidence="14">Binds 1 thiamine pyrophosphate per subunit.</text>
</comment>
<evidence type="ECO:0000313" key="19">
    <source>
        <dbReference type="EMBL" id="ANS79948.1"/>
    </source>
</evidence>
<dbReference type="GO" id="GO:0000287">
    <property type="term" value="F:magnesium ion binding"/>
    <property type="evidence" value="ECO:0007669"/>
    <property type="project" value="UniProtKB-UniRule"/>
</dbReference>